<protein>
    <submittedName>
        <fullName evidence="1">Uncharacterized protein</fullName>
    </submittedName>
</protein>
<evidence type="ECO:0000313" key="2">
    <source>
        <dbReference type="Proteomes" id="UP001158049"/>
    </source>
</evidence>
<comment type="caution">
    <text evidence="1">The sequence shown here is derived from an EMBL/GenBank/DDBJ whole genome shotgun (WGS) entry which is preliminary data.</text>
</comment>
<sequence>MQKPKKPRLMTFSWIFAKDTLEANIHCTDDYGSVVFTKF</sequence>
<evidence type="ECO:0000313" key="1">
    <source>
        <dbReference type="EMBL" id="SMP58041.1"/>
    </source>
</evidence>
<dbReference type="Proteomes" id="UP001158049">
    <property type="component" value="Unassembled WGS sequence"/>
</dbReference>
<keyword evidence="2" id="KW-1185">Reference proteome</keyword>
<dbReference type="EMBL" id="FXUL01000005">
    <property type="protein sequence ID" value="SMP58041.1"/>
    <property type="molecule type" value="Genomic_DNA"/>
</dbReference>
<name>A0ABY1Q4F0_9BURK</name>
<reference evidence="1 2" key="1">
    <citation type="submission" date="2017-05" db="EMBL/GenBank/DDBJ databases">
        <authorList>
            <person name="Varghese N."/>
            <person name="Submissions S."/>
        </authorList>
    </citation>
    <scope>NUCLEOTIDE SEQUENCE [LARGE SCALE GENOMIC DNA]</scope>
    <source>
        <strain evidence="1 2">DSM 26001</strain>
    </source>
</reference>
<organism evidence="1 2">
    <name type="scientific">Noviherbaspirillum suwonense</name>
    <dbReference type="NCBI Taxonomy" id="1224511"/>
    <lineage>
        <taxon>Bacteria</taxon>
        <taxon>Pseudomonadati</taxon>
        <taxon>Pseudomonadota</taxon>
        <taxon>Betaproteobacteria</taxon>
        <taxon>Burkholderiales</taxon>
        <taxon>Oxalobacteraceae</taxon>
        <taxon>Noviherbaspirillum</taxon>
    </lineage>
</organism>
<proteinExistence type="predicted"/>
<accession>A0ABY1Q4F0</accession>
<gene>
    <name evidence="1" type="ORF">SAMN06295970_105208</name>
</gene>